<dbReference type="SUPFAM" id="SSF48452">
    <property type="entry name" value="TPR-like"/>
    <property type="match status" value="1"/>
</dbReference>
<keyword evidence="6" id="KW-1185">Reference proteome</keyword>
<sequence length="146" mass="16880">MRRFSKWIGFFLMAALVFANPLWVNAEEDPHKFKAGESPYWFKPGEGPLPLPSNKFLKLSEDIRLHNNRGIDEFLTQNFRDALDHFEMAAQLDPNNGILAYNEAITLDRLNRHREATQRFQQAKDLARGNQLILNSPVLQSHLSHP</sequence>
<evidence type="ECO:0000313" key="5">
    <source>
        <dbReference type="EMBL" id="CAI2719348.1"/>
    </source>
</evidence>
<dbReference type="PROSITE" id="PS50005">
    <property type="entry name" value="TPR"/>
    <property type="match status" value="1"/>
</dbReference>
<proteinExistence type="predicted"/>
<dbReference type="InterPro" id="IPR019734">
    <property type="entry name" value="TPR_rpt"/>
</dbReference>
<feature type="signal peptide" evidence="4">
    <location>
        <begin position="1"/>
        <end position="26"/>
    </location>
</feature>
<evidence type="ECO:0000256" key="2">
    <source>
        <dbReference type="ARBA" id="ARBA00022803"/>
    </source>
</evidence>
<evidence type="ECO:0000313" key="6">
    <source>
        <dbReference type="Proteomes" id="UP001157733"/>
    </source>
</evidence>
<feature type="chain" id="PRO_5046532606" evidence="4">
    <location>
        <begin position="27"/>
        <end position="146"/>
    </location>
</feature>
<protein>
    <submittedName>
        <fullName evidence="5">TPR_REGION domain-containing protein</fullName>
    </submittedName>
</protein>
<feature type="repeat" description="TPR" evidence="3">
    <location>
        <begin position="63"/>
        <end position="96"/>
    </location>
</feature>
<evidence type="ECO:0000256" key="3">
    <source>
        <dbReference type="PROSITE-ProRule" id="PRU00339"/>
    </source>
</evidence>
<dbReference type="InterPro" id="IPR013105">
    <property type="entry name" value="TPR_2"/>
</dbReference>
<dbReference type="InterPro" id="IPR011990">
    <property type="entry name" value="TPR-like_helical_dom_sf"/>
</dbReference>
<gene>
    <name evidence="5" type="ORF">NSPWAT_2492</name>
</gene>
<organism evidence="5 6">
    <name type="scientific">Nitrospina watsonii</name>
    <dbReference type="NCBI Taxonomy" id="1323948"/>
    <lineage>
        <taxon>Bacteria</taxon>
        <taxon>Pseudomonadati</taxon>
        <taxon>Nitrospinota/Tectimicrobiota group</taxon>
        <taxon>Nitrospinota</taxon>
        <taxon>Nitrospinia</taxon>
        <taxon>Nitrospinales</taxon>
        <taxon>Nitrospinaceae</taxon>
        <taxon>Nitrospina</taxon>
    </lineage>
</organism>
<name>A0ABM9HGJ6_9BACT</name>
<dbReference type="SMART" id="SM00028">
    <property type="entry name" value="TPR"/>
    <property type="match status" value="2"/>
</dbReference>
<dbReference type="Gene3D" id="1.25.40.10">
    <property type="entry name" value="Tetratricopeptide repeat domain"/>
    <property type="match status" value="1"/>
</dbReference>
<dbReference type="RefSeq" id="WP_282012184.1">
    <property type="nucleotide sequence ID" value="NZ_OX336137.1"/>
</dbReference>
<keyword evidence="4" id="KW-0732">Signal</keyword>
<dbReference type="Proteomes" id="UP001157733">
    <property type="component" value="Chromosome"/>
</dbReference>
<accession>A0ABM9HGJ6</accession>
<dbReference type="EMBL" id="OX336137">
    <property type="protein sequence ID" value="CAI2719348.1"/>
    <property type="molecule type" value="Genomic_DNA"/>
</dbReference>
<evidence type="ECO:0000256" key="4">
    <source>
        <dbReference type="SAM" id="SignalP"/>
    </source>
</evidence>
<keyword evidence="2 3" id="KW-0802">TPR repeat</keyword>
<keyword evidence="1" id="KW-0677">Repeat</keyword>
<evidence type="ECO:0000256" key="1">
    <source>
        <dbReference type="ARBA" id="ARBA00022737"/>
    </source>
</evidence>
<reference evidence="5 6" key="1">
    <citation type="submission" date="2022-09" db="EMBL/GenBank/DDBJ databases">
        <authorList>
            <person name="Kop L."/>
        </authorList>
    </citation>
    <scope>NUCLEOTIDE SEQUENCE [LARGE SCALE GENOMIC DNA]</scope>
    <source>
        <strain evidence="5 6">347</strain>
    </source>
</reference>
<dbReference type="Pfam" id="PF07719">
    <property type="entry name" value="TPR_2"/>
    <property type="match status" value="1"/>
</dbReference>